<dbReference type="Pfam" id="PF01321">
    <property type="entry name" value="Creatinase_N"/>
    <property type="match status" value="1"/>
</dbReference>
<accession>A0A143PK53</accession>
<name>A0A143PK53_LUTPR</name>
<keyword evidence="3" id="KW-0645">Protease</keyword>
<dbReference type="SUPFAM" id="SSF55920">
    <property type="entry name" value="Creatinase/aminopeptidase"/>
    <property type="match status" value="1"/>
</dbReference>
<dbReference type="InterPro" id="IPR050659">
    <property type="entry name" value="Peptidase_M24B"/>
</dbReference>
<proteinExistence type="predicted"/>
<dbReference type="Proteomes" id="UP000076079">
    <property type="component" value="Chromosome"/>
</dbReference>
<dbReference type="RefSeq" id="WP_110170017.1">
    <property type="nucleotide sequence ID" value="NZ_CP015136.1"/>
</dbReference>
<gene>
    <name evidence="3" type="primary">pepQ_1</name>
    <name evidence="3" type="ORF">LuPra_01342</name>
</gene>
<evidence type="ECO:0000259" key="1">
    <source>
        <dbReference type="Pfam" id="PF00557"/>
    </source>
</evidence>
<dbReference type="STRING" id="1855912.LuPra_01342"/>
<dbReference type="PATRIC" id="fig|1813736.3.peg.1389"/>
<evidence type="ECO:0000259" key="2">
    <source>
        <dbReference type="Pfam" id="PF01321"/>
    </source>
</evidence>
<dbReference type="SUPFAM" id="SSF53092">
    <property type="entry name" value="Creatinase/prolidase N-terminal domain"/>
    <property type="match status" value="1"/>
</dbReference>
<dbReference type="GO" id="GO:0102009">
    <property type="term" value="F:proline dipeptidase activity"/>
    <property type="evidence" value="ECO:0007669"/>
    <property type="project" value="UniProtKB-EC"/>
</dbReference>
<keyword evidence="3" id="KW-0224">Dipeptidase</keyword>
<feature type="domain" description="Peptidase M24" evidence="1">
    <location>
        <begin position="203"/>
        <end position="406"/>
    </location>
</feature>
<reference evidence="4" key="2">
    <citation type="submission" date="2016-04" db="EMBL/GenBank/DDBJ databases">
        <title>First Complete Genome Sequence of a Subdivision 6 Acidobacterium.</title>
        <authorList>
            <person name="Huang S."/>
            <person name="Vieira S."/>
            <person name="Bunk B."/>
            <person name="Riedel T."/>
            <person name="Sproeer C."/>
            <person name="Overmann J."/>
        </authorList>
    </citation>
    <scope>NUCLEOTIDE SEQUENCE [LARGE SCALE GENOMIC DNA]</scope>
    <source>
        <strain evidence="4">DSM 100886 HEG_-6_39</strain>
    </source>
</reference>
<feature type="domain" description="Creatinase N-terminal" evidence="2">
    <location>
        <begin position="61"/>
        <end position="195"/>
    </location>
</feature>
<dbReference type="Gene3D" id="3.40.350.10">
    <property type="entry name" value="Creatinase/prolidase N-terminal domain"/>
    <property type="match status" value="1"/>
</dbReference>
<dbReference type="InterPro" id="IPR000994">
    <property type="entry name" value="Pept_M24"/>
</dbReference>
<dbReference type="Gene3D" id="3.90.230.10">
    <property type="entry name" value="Creatinase/methionine aminopeptidase superfamily"/>
    <property type="match status" value="1"/>
</dbReference>
<dbReference type="PANTHER" id="PTHR46112:SF3">
    <property type="entry name" value="AMINOPEPTIDASE YPDF"/>
    <property type="match status" value="1"/>
</dbReference>
<dbReference type="OrthoDB" id="9806388at2"/>
<dbReference type="PANTHER" id="PTHR46112">
    <property type="entry name" value="AMINOPEPTIDASE"/>
    <property type="match status" value="1"/>
</dbReference>
<dbReference type="Pfam" id="PF00557">
    <property type="entry name" value="Peptidase_M24"/>
    <property type="match status" value="1"/>
</dbReference>
<reference evidence="3 4" key="1">
    <citation type="journal article" date="2016" name="Genome Announc.">
        <title>First Complete Genome Sequence of a Subdivision 6 Acidobacterium Strain.</title>
        <authorList>
            <person name="Huang S."/>
            <person name="Vieira S."/>
            <person name="Bunk B."/>
            <person name="Riedel T."/>
            <person name="Sproer C."/>
            <person name="Overmann J."/>
        </authorList>
    </citation>
    <scope>NUCLEOTIDE SEQUENCE [LARGE SCALE GENOMIC DNA]</scope>
    <source>
        <strain evidence="4">DSM 100886 HEG_-6_39</strain>
    </source>
</reference>
<protein>
    <submittedName>
        <fullName evidence="3">Xaa-Pro dipeptidase</fullName>
        <ecNumber evidence="3">3.4.13.9</ecNumber>
    </submittedName>
</protein>
<dbReference type="KEGG" id="abac:LuPra_01342"/>
<dbReference type="InterPro" id="IPR006311">
    <property type="entry name" value="TAT_signal"/>
</dbReference>
<keyword evidence="4" id="KW-1185">Reference proteome</keyword>
<dbReference type="InterPro" id="IPR036005">
    <property type="entry name" value="Creatinase/aminopeptidase-like"/>
</dbReference>
<sequence>MTLSRRQFSRTAGLIAGSLVAVPADAQTRDDARREVPDVIRALSPLPGAPPYITDDERRARIGKARRLMAEQGLGAIVLEPGTTMAYFVDVRWGLSERPFLLVIPARGELAYVAPAFEENRAREITKFTNDVRVWQEDEDATALVAGILKERGVATGKVGLEERVRFFIVDGLRKAAPAIEWTLATPVTAGCRMIKSATEIALMQHANDITIAAYKAGLSTLHEGLTQNELRDNITAAYRALGASGPIDVSFGEYTAFPHGSVQPQRLKSGDVVQIDDGVSFGGYQSDITRTVVFGTPSKRQVDVWNLEKKAQAAAFAAARVGATCESVDAAARKVISDAGFGPGYKVPGLPHRTGHGIGMDGHEWTNFVKGNTTRLAPGMCFSDEPMIAIYGEFGIRLEDCLYITPDGPKFFTQPSPAIDQPFAS</sequence>
<evidence type="ECO:0000313" key="4">
    <source>
        <dbReference type="Proteomes" id="UP000076079"/>
    </source>
</evidence>
<dbReference type="PROSITE" id="PS51318">
    <property type="entry name" value="TAT"/>
    <property type="match status" value="1"/>
</dbReference>
<evidence type="ECO:0000313" key="3">
    <source>
        <dbReference type="EMBL" id="AMY08154.1"/>
    </source>
</evidence>
<keyword evidence="3" id="KW-0378">Hydrolase</keyword>
<organism evidence="3 4">
    <name type="scientific">Luteitalea pratensis</name>
    <dbReference type="NCBI Taxonomy" id="1855912"/>
    <lineage>
        <taxon>Bacteria</taxon>
        <taxon>Pseudomonadati</taxon>
        <taxon>Acidobacteriota</taxon>
        <taxon>Vicinamibacteria</taxon>
        <taxon>Vicinamibacterales</taxon>
        <taxon>Vicinamibacteraceae</taxon>
        <taxon>Luteitalea</taxon>
    </lineage>
</organism>
<dbReference type="AlphaFoldDB" id="A0A143PK53"/>
<dbReference type="InterPro" id="IPR029149">
    <property type="entry name" value="Creatin/AminoP/Spt16_N"/>
</dbReference>
<dbReference type="InterPro" id="IPR000587">
    <property type="entry name" value="Creatinase_N"/>
</dbReference>
<dbReference type="EMBL" id="CP015136">
    <property type="protein sequence ID" value="AMY08154.1"/>
    <property type="molecule type" value="Genomic_DNA"/>
</dbReference>
<dbReference type="EC" id="3.4.13.9" evidence="3"/>